<gene>
    <name evidence="1" type="ORF">ORQ98_21120</name>
</gene>
<evidence type="ECO:0000313" key="1">
    <source>
        <dbReference type="EMBL" id="MDE1464467.1"/>
    </source>
</evidence>
<name>A0ABT5UDL3_9GAMM</name>
<keyword evidence="2" id="KW-1185">Reference proteome</keyword>
<accession>A0ABT5UDL3</accession>
<reference evidence="1 2" key="1">
    <citation type="submission" date="2022-11" db="EMBL/GenBank/DDBJ databases">
        <title>Spartinivicinus poritis sp. nov., isolated from scleractinian coral Porites lutea.</title>
        <authorList>
            <person name="Zhang G."/>
            <person name="Cai L."/>
            <person name="Wei Q."/>
        </authorList>
    </citation>
    <scope>NUCLEOTIDE SEQUENCE [LARGE SCALE GENOMIC DNA]</scope>
    <source>
        <strain evidence="1 2">A2-2</strain>
    </source>
</reference>
<comment type="caution">
    <text evidence="1">The sequence shown here is derived from an EMBL/GenBank/DDBJ whole genome shotgun (WGS) entry which is preliminary data.</text>
</comment>
<protein>
    <submittedName>
        <fullName evidence="1">Uncharacterized protein</fullName>
    </submittedName>
</protein>
<dbReference type="RefSeq" id="WP_274690793.1">
    <property type="nucleotide sequence ID" value="NZ_JAPMOU010000035.1"/>
</dbReference>
<sequence length="146" mass="16092">MFTSELFDEKMEGLFAAIGGEYSPPLDDDELEIVLTLESGQTIRLSEIDNEQLEILASLGPVPNEPTSLAALLIANRDAEQQHPTSFFITPDATEACAVLQLPLTASTDDVVDGFQRVVHRCNWYLKELLTTSEPQNTPSQSQIKV</sequence>
<dbReference type="EMBL" id="JAPMOU010000035">
    <property type="protein sequence ID" value="MDE1464467.1"/>
    <property type="molecule type" value="Genomic_DNA"/>
</dbReference>
<dbReference type="Proteomes" id="UP001528823">
    <property type="component" value="Unassembled WGS sequence"/>
</dbReference>
<organism evidence="1 2">
    <name type="scientific">Spartinivicinus poritis</name>
    <dbReference type="NCBI Taxonomy" id="2994640"/>
    <lineage>
        <taxon>Bacteria</taxon>
        <taxon>Pseudomonadati</taxon>
        <taxon>Pseudomonadota</taxon>
        <taxon>Gammaproteobacteria</taxon>
        <taxon>Oceanospirillales</taxon>
        <taxon>Zooshikellaceae</taxon>
        <taxon>Spartinivicinus</taxon>
    </lineage>
</organism>
<evidence type="ECO:0000313" key="2">
    <source>
        <dbReference type="Proteomes" id="UP001528823"/>
    </source>
</evidence>
<proteinExistence type="predicted"/>